<dbReference type="Gene3D" id="3.10.180.10">
    <property type="entry name" value="2,3-Dihydroxybiphenyl 1,2-Dioxygenase, domain 1"/>
    <property type="match status" value="1"/>
</dbReference>
<evidence type="ECO:0000259" key="3">
    <source>
        <dbReference type="PROSITE" id="PS51819"/>
    </source>
</evidence>
<dbReference type="PANTHER" id="PTHR43048:SF3">
    <property type="entry name" value="METHYLMALONYL-COA EPIMERASE, MITOCHONDRIAL"/>
    <property type="match status" value="1"/>
</dbReference>
<organism evidence="4">
    <name type="scientific">Caldilineaceae bacterium SB0675_bin_29</name>
    <dbReference type="NCBI Taxonomy" id="2605266"/>
    <lineage>
        <taxon>Bacteria</taxon>
        <taxon>Bacillati</taxon>
        <taxon>Chloroflexota</taxon>
        <taxon>Caldilineae</taxon>
        <taxon>Caldilineales</taxon>
        <taxon>Caldilineaceae</taxon>
    </lineage>
</organism>
<dbReference type="Pfam" id="PF00903">
    <property type="entry name" value="Glyoxalase"/>
    <property type="match status" value="1"/>
</dbReference>
<gene>
    <name evidence="4" type="ORF">F4148_06625</name>
</gene>
<dbReference type="InterPro" id="IPR029068">
    <property type="entry name" value="Glyas_Bleomycin-R_OHBP_Dase"/>
</dbReference>
<evidence type="ECO:0000256" key="1">
    <source>
        <dbReference type="ARBA" id="ARBA00022723"/>
    </source>
</evidence>
<dbReference type="GO" id="GO:0046872">
    <property type="term" value="F:metal ion binding"/>
    <property type="evidence" value="ECO:0007669"/>
    <property type="project" value="UniProtKB-KW"/>
</dbReference>
<proteinExistence type="predicted"/>
<dbReference type="PANTHER" id="PTHR43048">
    <property type="entry name" value="METHYLMALONYL-COA EPIMERASE"/>
    <property type="match status" value="1"/>
</dbReference>
<accession>A0A6B1FZD9</accession>
<feature type="region of interest" description="Disordered" evidence="2">
    <location>
        <begin position="1"/>
        <end position="21"/>
    </location>
</feature>
<protein>
    <submittedName>
        <fullName evidence="4">VOC family protein</fullName>
    </submittedName>
</protein>
<comment type="caution">
    <text evidence="4">The sequence shown here is derived from an EMBL/GenBank/DDBJ whole genome shotgun (WGS) entry which is preliminary data.</text>
</comment>
<name>A0A6B1FZD9_9CHLR</name>
<dbReference type="EMBL" id="VYDA01000249">
    <property type="protein sequence ID" value="MYH61437.1"/>
    <property type="molecule type" value="Genomic_DNA"/>
</dbReference>
<dbReference type="PROSITE" id="PS00934">
    <property type="entry name" value="GLYOXALASE_I_1"/>
    <property type="match status" value="1"/>
</dbReference>
<dbReference type="AlphaFoldDB" id="A0A6B1FZD9"/>
<dbReference type="InterPro" id="IPR018146">
    <property type="entry name" value="Glyoxalase_1_CS"/>
</dbReference>
<dbReference type="InterPro" id="IPR037523">
    <property type="entry name" value="VOC_core"/>
</dbReference>
<sequence length="210" mass="22283">MAALPRSSLQTGSSGRARPGICAAPEGIGPEAASLRPGFAVPAVFPAARFSVPQIGKENTAMKVKALDHIAITVSDTQRALEFYVGKLGLKQVEQHQLEGEKSDMAGGLQGSRAQSTRLAADDTPGILIDLLEFFTTHGDKHVTPLGSVGSCHFALTVEDLPATVDVLRKSGVEFISGPVNFELTEGSVSVCFCYDPDGNLVELMEEYEH</sequence>
<reference evidence="4" key="1">
    <citation type="submission" date="2019-09" db="EMBL/GenBank/DDBJ databases">
        <title>Characterisation of the sponge microbiome using genome-centric metagenomics.</title>
        <authorList>
            <person name="Engelberts J.P."/>
            <person name="Robbins S.J."/>
            <person name="De Goeij J.M."/>
            <person name="Aranda M."/>
            <person name="Bell S.C."/>
            <person name="Webster N.S."/>
        </authorList>
    </citation>
    <scope>NUCLEOTIDE SEQUENCE</scope>
    <source>
        <strain evidence="4">SB0675_bin_29</strain>
    </source>
</reference>
<feature type="domain" description="VOC" evidence="3">
    <location>
        <begin position="66"/>
        <end position="207"/>
    </location>
</feature>
<dbReference type="SUPFAM" id="SSF54593">
    <property type="entry name" value="Glyoxalase/Bleomycin resistance protein/Dihydroxybiphenyl dioxygenase"/>
    <property type="match status" value="1"/>
</dbReference>
<evidence type="ECO:0000313" key="4">
    <source>
        <dbReference type="EMBL" id="MYH61437.1"/>
    </source>
</evidence>
<dbReference type="GO" id="GO:0004462">
    <property type="term" value="F:lactoylglutathione lyase activity"/>
    <property type="evidence" value="ECO:0007669"/>
    <property type="project" value="InterPro"/>
</dbReference>
<dbReference type="InterPro" id="IPR051785">
    <property type="entry name" value="MMCE/EMCE_epimerase"/>
</dbReference>
<dbReference type="InterPro" id="IPR004360">
    <property type="entry name" value="Glyas_Fos-R_dOase_dom"/>
</dbReference>
<keyword evidence="1" id="KW-0479">Metal-binding</keyword>
<dbReference type="PROSITE" id="PS51819">
    <property type="entry name" value="VOC"/>
    <property type="match status" value="1"/>
</dbReference>
<dbReference type="GO" id="GO:0004493">
    <property type="term" value="F:methylmalonyl-CoA epimerase activity"/>
    <property type="evidence" value="ECO:0007669"/>
    <property type="project" value="TreeGrafter"/>
</dbReference>
<evidence type="ECO:0000256" key="2">
    <source>
        <dbReference type="SAM" id="MobiDB-lite"/>
    </source>
</evidence>
<dbReference type="GO" id="GO:0046491">
    <property type="term" value="P:L-methylmalonyl-CoA metabolic process"/>
    <property type="evidence" value="ECO:0007669"/>
    <property type="project" value="TreeGrafter"/>
</dbReference>